<name>A0A1Y6FGR0_9SPHN</name>
<dbReference type="GO" id="GO:0009055">
    <property type="term" value="F:electron transfer activity"/>
    <property type="evidence" value="ECO:0007669"/>
    <property type="project" value="InterPro"/>
</dbReference>
<evidence type="ECO:0000313" key="15">
    <source>
        <dbReference type="EMBL" id="SMQ73596.1"/>
    </source>
</evidence>
<evidence type="ECO:0000313" key="16">
    <source>
        <dbReference type="Proteomes" id="UP000194420"/>
    </source>
</evidence>
<evidence type="ECO:0000256" key="5">
    <source>
        <dbReference type="ARBA" id="ARBA00022617"/>
    </source>
</evidence>
<keyword evidence="7" id="KW-0479">Metal-binding</keyword>
<protein>
    <submittedName>
        <fullName evidence="15">Cytochrome b561</fullName>
    </submittedName>
</protein>
<reference evidence="16" key="1">
    <citation type="submission" date="2017-04" db="EMBL/GenBank/DDBJ databases">
        <authorList>
            <person name="Varghese N."/>
            <person name="Submissions S."/>
        </authorList>
    </citation>
    <scope>NUCLEOTIDE SEQUENCE [LARGE SCALE GENOMIC DNA]</scope>
</reference>
<evidence type="ECO:0000256" key="4">
    <source>
        <dbReference type="ARBA" id="ARBA00022475"/>
    </source>
</evidence>
<dbReference type="AlphaFoldDB" id="A0A1Y6FGR0"/>
<sequence length="182" mass="20088">MTDASQSRYSTVAMLFHWVIAILVIVNWRIAEGAEHLEGAEKAAAIAPHKAIGITILVLTVLRLLWRLGHKPPPMSDLIPKWQRVLGKTTHIIFYVLLIGLPIGGWLAGSYAQSPVNYFGLFELPMAPVEQNYDMAGTIIEQHALGGSIMIYLIALHILGALKHTFIDKVNGIGRMLPFGRT</sequence>
<dbReference type="PANTHER" id="PTHR30529">
    <property type="entry name" value="CYTOCHROME B561"/>
    <property type="match status" value="1"/>
</dbReference>
<evidence type="ECO:0000256" key="12">
    <source>
        <dbReference type="ARBA" id="ARBA00037975"/>
    </source>
</evidence>
<dbReference type="Pfam" id="PF01292">
    <property type="entry name" value="Ni_hydr_CYTB"/>
    <property type="match status" value="1"/>
</dbReference>
<feature type="transmembrane region" description="Helical" evidence="13">
    <location>
        <begin position="12"/>
        <end position="31"/>
    </location>
</feature>
<keyword evidence="11 13" id="KW-0472">Membrane</keyword>
<comment type="cofactor">
    <cofactor evidence="1">
        <name>heme b</name>
        <dbReference type="ChEBI" id="CHEBI:60344"/>
    </cofactor>
</comment>
<evidence type="ECO:0000256" key="7">
    <source>
        <dbReference type="ARBA" id="ARBA00022723"/>
    </source>
</evidence>
<dbReference type="GO" id="GO:0020037">
    <property type="term" value="F:heme binding"/>
    <property type="evidence" value="ECO:0007669"/>
    <property type="project" value="TreeGrafter"/>
</dbReference>
<keyword evidence="3" id="KW-0813">Transport</keyword>
<evidence type="ECO:0000256" key="11">
    <source>
        <dbReference type="ARBA" id="ARBA00023136"/>
    </source>
</evidence>
<organism evidence="15 16">
    <name type="scientific">Altererythrobacter xiamenensis</name>
    <dbReference type="NCBI Taxonomy" id="1316679"/>
    <lineage>
        <taxon>Bacteria</taxon>
        <taxon>Pseudomonadati</taxon>
        <taxon>Pseudomonadota</taxon>
        <taxon>Alphaproteobacteria</taxon>
        <taxon>Sphingomonadales</taxon>
        <taxon>Erythrobacteraceae</taxon>
        <taxon>Altererythrobacter</taxon>
    </lineage>
</organism>
<dbReference type="InterPro" id="IPR011577">
    <property type="entry name" value="Cyt_b561_bac/Ni-Hgenase"/>
</dbReference>
<dbReference type="InterPro" id="IPR016174">
    <property type="entry name" value="Di-haem_cyt_TM"/>
</dbReference>
<evidence type="ECO:0000256" key="2">
    <source>
        <dbReference type="ARBA" id="ARBA00004651"/>
    </source>
</evidence>
<dbReference type="RefSeq" id="WP_086438169.1">
    <property type="nucleotide sequence ID" value="NZ_FXWG01000003.1"/>
</dbReference>
<evidence type="ECO:0000256" key="10">
    <source>
        <dbReference type="ARBA" id="ARBA00023004"/>
    </source>
</evidence>
<evidence type="ECO:0000256" key="6">
    <source>
        <dbReference type="ARBA" id="ARBA00022692"/>
    </source>
</evidence>
<feature type="transmembrane region" description="Helical" evidence="13">
    <location>
        <begin position="92"/>
        <end position="112"/>
    </location>
</feature>
<evidence type="ECO:0000256" key="1">
    <source>
        <dbReference type="ARBA" id="ARBA00001970"/>
    </source>
</evidence>
<evidence type="ECO:0000256" key="13">
    <source>
        <dbReference type="SAM" id="Phobius"/>
    </source>
</evidence>
<dbReference type="EMBL" id="FXWG01000003">
    <property type="protein sequence ID" value="SMQ73596.1"/>
    <property type="molecule type" value="Genomic_DNA"/>
</dbReference>
<gene>
    <name evidence="15" type="ORF">SAMN06297468_2248</name>
</gene>
<dbReference type="PANTHER" id="PTHR30529:SF1">
    <property type="entry name" value="CYTOCHROME B561 HOMOLOG 2"/>
    <property type="match status" value="1"/>
</dbReference>
<feature type="transmembrane region" description="Helical" evidence="13">
    <location>
        <begin position="144"/>
        <end position="162"/>
    </location>
</feature>
<evidence type="ECO:0000256" key="9">
    <source>
        <dbReference type="ARBA" id="ARBA00022989"/>
    </source>
</evidence>
<dbReference type="SUPFAM" id="SSF81342">
    <property type="entry name" value="Transmembrane di-heme cytochromes"/>
    <property type="match status" value="1"/>
</dbReference>
<dbReference type="GO" id="GO:0046872">
    <property type="term" value="F:metal ion binding"/>
    <property type="evidence" value="ECO:0007669"/>
    <property type="project" value="UniProtKB-KW"/>
</dbReference>
<keyword evidence="16" id="KW-1185">Reference proteome</keyword>
<dbReference type="InterPro" id="IPR052168">
    <property type="entry name" value="Cytochrome_b561_oxidase"/>
</dbReference>
<evidence type="ECO:0000259" key="14">
    <source>
        <dbReference type="Pfam" id="PF01292"/>
    </source>
</evidence>
<comment type="similarity">
    <text evidence="12">Belongs to the cytochrome b561 family.</text>
</comment>
<keyword evidence="10" id="KW-0408">Iron</keyword>
<keyword evidence="8" id="KW-0249">Electron transport</keyword>
<dbReference type="GO" id="GO:0022904">
    <property type="term" value="P:respiratory electron transport chain"/>
    <property type="evidence" value="ECO:0007669"/>
    <property type="project" value="InterPro"/>
</dbReference>
<proteinExistence type="inferred from homology"/>
<feature type="transmembrane region" description="Helical" evidence="13">
    <location>
        <begin position="43"/>
        <end position="66"/>
    </location>
</feature>
<dbReference type="GO" id="GO:0005886">
    <property type="term" value="C:plasma membrane"/>
    <property type="evidence" value="ECO:0007669"/>
    <property type="project" value="UniProtKB-SubCell"/>
</dbReference>
<keyword evidence="9 13" id="KW-1133">Transmembrane helix</keyword>
<accession>A0A1Y6FGR0</accession>
<comment type="subcellular location">
    <subcellularLocation>
        <location evidence="2">Cell membrane</location>
        <topology evidence="2">Multi-pass membrane protein</topology>
    </subcellularLocation>
</comment>
<keyword evidence="6 13" id="KW-0812">Transmembrane</keyword>
<dbReference type="OrthoDB" id="1247465at2"/>
<keyword evidence="4" id="KW-1003">Cell membrane</keyword>
<evidence type="ECO:0000256" key="3">
    <source>
        <dbReference type="ARBA" id="ARBA00022448"/>
    </source>
</evidence>
<evidence type="ECO:0000256" key="8">
    <source>
        <dbReference type="ARBA" id="ARBA00022982"/>
    </source>
</evidence>
<feature type="domain" description="Cytochrome b561 bacterial/Ni-hydrogenase" evidence="14">
    <location>
        <begin position="8"/>
        <end position="178"/>
    </location>
</feature>
<dbReference type="Proteomes" id="UP000194420">
    <property type="component" value="Unassembled WGS sequence"/>
</dbReference>
<keyword evidence="5" id="KW-0349">Heme</keyword>